<evidence type="ECO:0000313" key="11">
    <source>
        <dbReference type="Proteomes" id="UP000663829"/>
    </source>
</evidence>
<dbReference type="Gene3D" id="3.20.20.70">
    <property type="entry name" value="Aldolase class I"/>
    <property type="match status" value="1"/>
</dbReference>
<protein>
    <recommendedName>
        <fullName evidence="8">Dihydroorotate dehydrogenase catalytic domain-containing protein</fullName>
    </recommendedName>
</protein>
<feature type="domain" description="Dihydroorotate dehydrogenase catalytic" evidence="8">
    <location>
        <begin position="3"/>
        <end position="207"/>
    </location>
</feature>
<comment type="pathway">
    <text evidence="2">Pyrimidine metabolism; UMP biosynthesis via de novo pathway.</text>
</comment>
<feature type="region of interest" description="Disordered" evidence="7">
    <location>
        <begin position="1"/>
        <end position="20"/>
    </location>
</feature>
<dbReference type="PANTHER" id="PTHR48109">
    <property type="entry name" value="DIHYDROOROTATE DEHYDROGENASE (QUINONE), MITOCHONDRIAL-RELATED"/>
    <property type="match status" value="1"/>
</dbReference>
<dbReference type="AlphaFoldDB" id="A0A815XJP9"/>
<dbReference type="InterPro" id="IPR005720">
    <property type="entry name" value="Dihydroorotate_DH_cat"/>
</dbReference>
<dbReference type="GO" id="GO:0004152">
    <property type="term" value="F:dihydroorotate dehydrogenase activity"/>
    <property type="evidence" value="ECO:0007669"/>
    <property type="project" value="InterPro"/>
</dbReference>
<dbReference type="GO" id="GO:0005743">
    <property type="term" value="C:mitochondrial inner membrane"/>
    <property type="evidence" value="ECO:0007669"/>
    <property type="project" value="TreeGrafter"/>
</dbReference>
<dbReference type="Proteomes" id="UP000663829">
    <property type="component" value="Unassembled WGS sequence"/>
</dbReference>
<dbReference type="GO" id="GO:0009220">
    <property type="term" value="P:pyrimidine ribonucleotide biosynthetic process"/>
    <property type="evidence" value="ECO:0007669"/>
    <property type="project" value="TreeGrafter"/>
</dbReference>
<evidence type="ECO:0000313" key="9">
    <source>
        <dbReference type="EMBL" id="CAF1558418.1"/>
    </source>
</evidence>
<reference evidence="9" key="1">
    <citation type="submission" date="2021-02" db="EMBL/GenBank/DDBJ databases">
        <authorList>
            <person name="Nowell W R."/>
        </authorList>
    </citation>
    <scope>NUCLEOTIDE SEQUENCE</scope>
</reference>
<dbReference type="SUPFAM" id="SSF51395">
    <property type="entry name" value="FMN-linked oxidoreductases"/>
    <property type="match status" value="1"/>
</dbReference>
<evidence type="ECO:0000256" key="3">
    <source>
        <dbReference type="ARBA" id="ARBA00022630"/>
    </source>
</evidence>
<evidence type="ECO:0000256" key="6">
    <source>
        <dbReference type="ARBA" id="ARBA00023136"/>
    </source>
</evidence>
<organism evidence="9 11">
    <name type="scientific">Didymodactylos carnosus</name>
    <dbReference type="NCBI Taxonomy" id="1234261"/>
    <lineage>
        <taxon>Eukaryota</taxon>
        <taxon>Metazoa</taxon>
        <taxon>Spiralia</taxon>
        <taxon>Gnathifera</taxon>
        <taxon>Rotifera</taxon>
        <taxon>Eurotatoria</taxon>
        <taxon>Bdelloidea</taxon>
        <taxon>Philodinida</taxon>
        <taxon>Philodinidae</taxon>
        <taxon>Didymodactylos</taxon>
    </lineage>
</organism>
<comment type="cofactor">
    <cofactor evidence="1">
        <name>FMN</name>
        <dbReference type="ChEBI" id="CHEBI:58210"/>
    </cofactor>
</comment>
<dbReference type="OrthoDB" id="14784at2759"/>
<dbReference type="EMBL" id="CAJNOQ010028044">
    <property type="protein sequence ID" value="CAF1558418.1"/>
    <property type="molecule type" value="Genomic_DNA"/>
</dbReference>
<dbReference type="InterPro" id="IPR005719">
    <property type="entry name" value="Dihydroorotate_DH_2"/>
</dbReference>
<comment type="caution">
    <text evidence="9">The sequence shown here is derived from an EMBL/GenBank/DDBJ whole genome shotgun (WGS) entry which is preliminary data.</text>
</comment>
<evidence type="ECO:0000256" key="5">
    <source>
        <dbReference type="ARBA" id="ARBA00023002"/>
    </source>
</evidence>
<name>A0A815XJP9_9BILA</name>
<dbReference type="EMBL" id="CAJOBC010093781">
    <property type="protein sequence ID" value="CAF4419756.1"/>
    <property type="molecule type" value="Genomic_DNA"/>
</dbReference>
<gene>
    <name evidence="9" type="ORF">GPM918_LOCUS39616</name>
    <name evidence="10" type="ORF">SRO942_LOCUS40505</name>
</gene>
<keyword evidence="6" id="KW-0472">Membrane</keyword>
<accession>A0A815XJP9</accession>
<dbReference type="Proteomes" id="UP000681722">
    <property type="component" value="Unassembled WGS sequence"/>
</dbReference>
<dbReference type="InterPro" id="IPR013785">
    <property type="entry name" value="Aldolase_TIM"/>
</dbReference>
<keyword evidence="11" id="KW-1185">Reference proteome</keyword>
<keyword evidence="4" id="KW-0288">FMN</keyword>
<evidence type="ECO:0000313" key="10">
    <source>
        <dbReference type="EMBL" id="CAF4419756.1"/>
    </source>
</evidence>
<sequence length="228" mass="24721">AFIGVNIGRNKETSSSNSNQDYTRGIEKFGCIADYLVVNVSSPNTPKLRALQEASELEDLLSAIRVVYDRLPCRNNRPPLLLKVAPDLGSDEIKAISEVISKPKTSIDGLIVTNTTVQRPLTLKSENKIQTGGLSGEPLKSIALETIRLFRQYTKGKIPLIGVGGISTAEDILERIKAGASLIQIYTSLTYSGPPIVNKLNRELAKLIRNEGFSSVAEAVGIDVDSKK</sequence>
<evidence type="ECO:0000256" key="2">
    <source>
        <dbReference type="ARBA" id="ARBA00004725"/>
    </source>
</evidence>
<evidence type="ECO:0000256" key="7">
    <source>
        <dbReference type="SAM" id="MobiDB-lite"/>
    </source>
</evidence>
<evidence type="ECO:0000256" key="4">
    <source>
        <dbReference type="ARBA" id="ARBA00022643"/>
    </source>
</evidence>
<dbReference type="InterPro" id="IPR050074">
    <property type="entry name" value="DHO_dehydrogenase"/>
</dbReference>
<dbReference type="Pfam" id="PF01180">
    <property type="entry name" value="DHO_dh"/>
    <property type="match status" value="1"/>
</dbReference>
<feature type="non-terminal residue" evidence="9">
    <location>
        <position position="228"/>
    </location>
</feature>
<keyword evidence="3" id="KW-0285">Flavoprotein</keyword>
<dbReference type="NCBIfam" id="TIGR01036">
    <property type="entry name" value="pyrD_sub2"/>
    <property type="match status" value="1"/>
</dbReference>
<dbReference type="CDD" id="cd04738">
    <property type="entry name" value="DHOD_2_like"/>
    <property type="match status" value="1"/>
</dbReference>
<proteinExistence type="predicted"/>
<dbReference type="PANTHER" id="PTHR48109:SF4">
    <property type="entry name" value="DIHYDROOROTATE DEHYDROGENASE (QUINONE), MITOCHONDRIAL"/>
    <property type="match status" value="1"/>
</dbReference>
<keyword evidence="5" id="KW-0560">Oxidoreductase</keyword>
<evidence type="ECO:0000256" key="1">
    <source>
        <dbReference type="ARBA" id="ARBA00001917"/>
    </source>
</evidence>
<dbReference type="GO" id="GO:0006207">
    <property type="term" value="P:'de novo' pyrimidine nucleobase biosynthetic process"/>
    <property type="evidence" value="ECO:0007669"/>
    <property type="project" value="InterPro"/>
</dbReference>
<evidence type="ECO:0000259" key="8">
    <source>
        <dbReference type="Pfam" id="PF01180"/>
    </source>
</evidence>